<name>A0A318KXA7_9NEIS</name>
<gene>
    <name evidence="1" type="ORF">DFR34_10237</name>
</gene>
<evidence type="ECO:0008006" key="3">
    <source>
        <dbReference type="Google" id="ProtNLM"/>
    </source>
</evidence>
<keyword evidence="2" id="KW-1185">Reference proteome</keyword>
<organism evidence="1 2">
    <name type="scientific">Rivihabitans pingtungensis</name>
    <dbReference type="NCBI Taxonomy" id="1054498"/>
    <lineage>
        <taxon>Bacteria</taxon>
        <taxon>Pseudomonadati</taxon>
        <taxon>Pseudomonadota</taxon>
        <taxon>Betaproteobacteria</taxon>
        <taxon>Neisseriales</taxon>
        <taxon>Aquaspirillaceae</taxon>
        <taxon>Rivihabitans</taxon>
    </lineage>
</organism>
<evidence type="ECO:0000313" key="1">
    <source>
        <dbReference type="EMBL" id="PXX81202.1"/>
    </source>
</evidence>
<sequence length="155" mass="17995">MFTPKYFNVHWYGPYVTEEAGNLTDPNLVLYMICGTHGMYGKNVPLYIGKTIRSITQRLKEHDWINREPDPVQIYAAAISKPFLAWDELKNEYAYPAPENQIIEEIESLIIFAHQPVYNTRSKGGRQSLDHDFVVFNTGRRSTLLPEVSSMYWYG</sequence>
<reference evidence="1 2" key="1">
    <citation type="submission" date="2018-05" db="EMBL/GenBank/DDBJ databases">
        <title>Genomic Encyclopedia of Type Strains, Phase IV (KMG-IV): sequencing the most valuable type-strain genomes for metagenomic binning, comparative biology and taxonomic classification.</title>
        <authorList>
            <person name="Goeker M."/>
        </authorList>
    </citation>
    <scope>NUCLEOTIDE SEQUENCE [LARGE SCALE GENOMIC DNA]</scope>
    <source>
        <strain evidence="1 2">DSM 29661</strain>
    </source>
</reference>
<dbReference type="RefSeq" id="WP_146215032.1">
    <property type="nucleotide sequence ID" value="NZ_QJKI01000002.1"/>
</dbReference>
<evidence type="ECO:0000313" key="2">
    <source>
        <dbReference type="Proteomes" id="UP000247555"/>
    </source>
</evidence>
<dbReference type="OrthoDB" id="1493526at2"/>
<comment type="caution">
    <text evidence="1">The sequence shown here is derived from an EMBL/GenBank/DDBJ whole genome shotgun (WGS) entry which is preliminary data.</text>
</comment>
<dbReference type="EMBL" id="QJKI01000002">
    <property type="protein sequence ID" value="PXX81202.1"/>
    <property type="molecule type" value="Genomic_DNA"/>
</dbReference>
<protein>
    <recommendedName>
        <fullName evidence="3">GIY-YIG domain-containing protein</fullName>
    </recommendedName>
</protein>
<accession>A0A318KXA7</accession>
<dbReference type="AlphaFoldDB" id="A0A318KXA7"/>
<proteinExistence type="predicted"/>
<dbReference type="Proteomes" id="UP000247555">
    <property type="component" value="Unassembled WGS sequence"/>
</dbReference>